<dbReference type="RefSeq" id="WP_006439928.1">
    <property type="nucleotide sequence ID" value="NZ_DS995356.1"/>
</dbReference>
<reference evidence="1 2" key="2">
    <citation type="submission" date="2008-10" db="EMBL/GenBank/DDBJ databases">
        <title>Draft genome sequence of Clostridium hiranonis (DSM 13275).</title>
        <authorList>
            <person name="Sudarsanam P."/>
            <person name="Ley R."/>
            <person name="Guruge J."/>
            <person name="Turnbaugh P.J."/>
            <person name="Mahowald M."/>
            <person name="Liep D."/>
            <person name="Gordon J."/>
        </authorList>
    </citation>
    <scope>NUCLEOTIDE SEQUENCE [LARGE SCALE GENOMIC DNA]</scope>
    <source>
        <strain evidence="1 2">DSM 13275</strain>
    </source>
</reference>
<protein>
    <submittedName>
        <fullName evidence="1">HDIG domain protein</fullName>
    </submittedName>
</protein>
<dbReference type="AlphaFoldDB" id="B6FYQ7"/>
<dbReference type="HOGENOM" id="CLU_090635_1_1_9"/>
<evidence type="ECO:0000313" key="1">
    <source>
        <dbReference type="EMBL" id="EEA85288.1"/>
    </source>
</evidence>
<dbReference type="OrthoDB" id="9801160at2"/>
<reference evidence="1 2" key="1">
    <citation type="submission" date="2008-09" db="EMBL/GenBank/DDBJ databases">
        <authorList>
            <person name="Fulton L."/>
            <person name="Clifton S."/>
            <person name="Fulton B."/>
            <person name="Xu J."/>
            <person name="Minx P."/>
            <person name="Pepin K.H."/>
            <person name="Johnson M."/>
            <person name="Thiruvilangam P."/>
            <person name="Bhonagiri V."/>
            <person name="Nash W.E."/>
            <person name="Mardis E.R."/>
            <person name="Wilson R.K."/>
        </authorList>
    </citation>
    <scope>NUCLEOTIDE SEQUENCE [LARGE SCALE GENOMIC DNA]</scope>
    <source>
        <strain evidence="1 2">DSM 13275</strain>
    </source>
</reference>
<dbReference type="Gene3D" id="1.10.3210.10">
    <property type="entry name" value="Hypothetical protein af1432"/>
    <property type="match status" value="1"/>
</dbReference>
<sequence>MILEYDKALEILKKYNQDDFHIRHGEVVSGVMRYFAKEYDPEREDFWATVGLLHDIDFEMYPDEHCIKAEELLRENGYDEEFIHGVVCHAYGICEGLEKKPEHIMEKILFATDELTGLIGAVAIMRPSKSVMDLELKSVKKKFKTPKFAAGCSRDTIKKGAEELGWELDELMQRTIDAMRSLSPKMDI</sequence>
<dbReference type="PANTHER" id="PTHR38659:SF2">
    <property type="entry name" value="HDIG DOMAIN PROTEIN"/>
    <property type="match status" value="1"/>
</dbReference>
<name>B6FYQ7_PEPHT</name>
<dbReference type="STRING" id="500633.CLOHIR_01011"/>
<dbReference type="PANTHER" id="PTHR38659">
    <property type="entry name" value="METAL-DEPENDENT PHOSPHOHYDROLASE"/>
    <property type="match status" value="1"/>
</dbReference>
<dbReference type="eggNOG" id="COG2316">
    <property type="taxonomic scope" value="Bacteria"/>
</dbReference>
<keyword evidence="2" id="KW-1185">Reference proteome</keyword>
<evidence type="ECO:0000313" key="2">
    <source>
        <dbReference type="Proteomes" id="UP000003178"/>
    </source>
</evidence>
<accession>B6FYQ7</accession>
<organism evidence="1 2">
    <name type="scientific">Peptacetobacter hiranonis (strain DSM 13275 / JCM 10541 / KCTC 15199 / TO-931)</name>
    <name type="common">Clostridium hiranonis</name>
    <dbReference type="NCBI Taxonomy" id="500633"/>
    <lineage>
        <taxon>Bacteria</taxon>
        <taxon>Bacillati</taxon>
        <taxon>Bacillota</taxon>
        <taxon>Clostridia</taxon>
        <taxon>Peptostreptococcales</taxon>
        <taxon>Peptostreptococcaceae</taxon>
        <taxon>Peptacetobacter</taxon>
    </lineage>
</organism>
<dbReference type="EMBL" id="ABWP01000045">
    <property type="protein sequence ID" value="EEA85288.1"/>
    <property type="molecule type" value="Genomic_DNA"/>
</dbReference>
<dbReference type="SUPFAM" id="SSF109604">
    <property type="entry name" value="HD-domain/PDEase-like"/>
    <property type="match status" value="1"/>
</dbReference>
<dbReference type="Proteomes" id="UP000003178">
    <property type="component" value="Unassembled WGS sequence"/>
</dbReference>
<gene>
    <name evidence="1" type="ORF">CLOHIR_01011</name>
</gene>
<proteinExistence type="predicted"/>
<comment type="caution">
    <text evidence="1">The sequence shown here is derived from an EMBL/GenBank/DDBJ whole genome shotgun (WGS) entry which is preliminary data.</text>
</comment>